<dbReference type="Gene3D" id="3.40.640.10">
    <property type="entry name" value="Type I PLP-dependent aspartate aminotransferase-like (Major domain)"/>
    <property type="match status" value="1"/>
</dbReference>
<reference evidence="11" key="2">
    <citation type="submission" date="2025-09" db="UniProtKB">
        <authorList>
            <consortium name="Ensembl"/>
        </authorList>
    </citation>
    <scope>IDENTIFICATION</scope>
</reference>
<dbReference type="OrthoDB" id="1732682at2759"/>
<dbReference type="InterPro" id="IPR015421">
    <property type="entry name" value="PyrdxlP-dep_Trfase_major"/>
</dbReference>
<comment type="catalytic activity">
    <reaction evidence="9">
        <text>L-alanine + 2-oxoglutarate = pyruvate + L-glutamate</text>
        <dbReference type="Rhea" id="RHEA:19453"/>
        <dbReference type="ChEBI" id="CHEBI:15361"/>
        <dbReference type="ChEBI" id="CHEBI:16810"/>
        <dbReference type="ChEBI" id="CHEBI:29985"/>
        <dbReference type="ChEBI" id="CHEBI:57972"/>
        <dbReference type="EC" id="2.6.1.2"/>
    </reaction>
</comment>
<dbReference type="Ensembl" id="ENSPKIT00000004318.1">
    <property type="protein sequence ID" value="ENSPKIP00000023632.1"/>
    <property type="gene ID" value="ENSPKIG00000007148.1"/>
</dbReference>
<dbReference type="PANTHER" id="PTHR11751">
    <property type="entry name" value="ALANINE AMINOTRANSFERASE"/>
    <property type="match status" value="1"/>
</dbReference>
<reference evidence="11" key="1">
    <citation type="submission" date="2025-08" db="UniProtKB">
        <authorList>
            <consortium name="Ensembl"/>
        </authorList>
    </citation>
    <scope>IDENTIFICATION</scope>
</reference>
<dbReference type="Gene3D" id="1.10.287.1970">
    <property type="match status" value="1"/>
</dbReference>
<keyword evidence="4" id="KW-0808">Transferase</keyword>
<dbReference type="Gene3D" id="3.90.1150.10">
    <property type="entry name" value="Aspartate Aminotransferase, domain 1"/>
    <property type="match status" value="1"/>
</dbReference>
<feature type="domain" description="Aminotransferase class I/classII large" evidence="10">
    <location>
        <begin position="81"/>
        <end position="465"/>
    </location>
</feature>
<comment type="pathway">
    <text evidence="6">Amino-acid degradation; L-alanine degradation via transaminase pathway; pyruvate from L-alanine: step 1/1.</text>
</comment>
<evidence type="ECO:0000256" key="4">
    <source>
        <dbReference type="ARBA" id="ARBA00022679"/>
    </source>
</evidence>
<evidence type="ECO:0000256" key="9">
    <source>
        <dbReference type="ARBA" id="ARBA00047412"/>
    </source>
</evidence>
<keyword evidence="3" id="KW-0032">Aminotransferase</keyword>
<dbReference type="InterPro" id="IPR045088">
    <property type="entry name" value="ALAT1/2-like"/>
</dbReference>
<dbReference type="PANTHER" id="PTHR11751:SF469">
    <property type="entry name" value="ALANINE TRANSAMINASE"/>
    <property type="match status" value="1"/>
</dbReference>
<accession>A0A3B3RYV2</accession>
<comment type="subunit">
    <text evidence="2">Homodimer.</text>
</comment>
<dbReference type="GO" id="GO:0030170">
    <property type="term" value="F:pyridoxal phosphate binding"/>
    <property type="evidence" value="ECO:0007669"/>
    <property type="project" value="InterPro"/>
</dbReference>
<comment type="cofactor">
    <cofactor evidence="1">
        <name>pyridoxal 5'-phosphate</name>
        <dbReference type="ChEBI" id="CHEBI:597326"/>
    </cofactor>
</comment>
<proteinExistence type="inferred from homology"/>
<evidence type="ECO:0000256" key="2">
    <source>
        <dbReference type="ARBA" id="ARBA00011738"/>
    </source>
</evidence>
<dbReference type="EC" id="2.6.1.2" evidence="8"/>
<evidence type="ECO:0000256" key="8">
    <source>
        <dbReference type="ARBA" id="ARBA00026106"/>
    </source>
</evidence>
<dbReference type="FunFam" id="3.40.640.10:FF:000129">
    <property type="entry name" value="Alanine aminotransferase 2"/>
    <property type="match status" value="1"/>
</dbReference>
<dbReference type="AlphaFoldDB" id="A0A3B3RYV2"/>
<evidence type="ECO:0000256" key="1">
    <source>
        <dbReference type="ARBA" id="ARBA00001933"/>
    </source>
</evidence>
<dbReference type="InterPro" id="IPR004839">
    <property type="entry name" value="Aminotransferase_I/II_large"/>
</dbReference>
<keyword evidence="5" id="KW-0663">Pyridoxal phosphate</keyword>
<dbReference type="STRING" id="1676925.ENSPKIP00000023632"/>
<dbReference type="GeneTree" id="ENSGT00940000155265"/>
<dbReference type="UniPathway" id="UPA00528">
    <property type="reaction ID" value="UER00586"/>
</dbReference>
<dbReference type="InterPro" id="IPR015422">
    <property type="entry name" value="PyrdxlP-dep_Trfase_small"/>
</dbReference>
<dbReference type="GO" id="GO:0042853">
    <property type="term" value="P:L-alanine catabolic process"/>
    <property type="evidence" value="ECO:0007669"/>
    <property type="project" value="UniProtKB-UniPathway"/>
</dbReference>
<dbReference type="Pfam" id="PF00155">
    <property type="entry name" value="Aminotran_1_2"/>
    <property type="match status" value="1"/>
</dbReference>
<sequence>MFGLGTIDPNVRAIGGSQEHDLHRRAGQIRAELQQGVSKPFSDVIDVSSGDSHLTGMMPVTFVRQVIAACLCPALIHSDDLPVDVRRRAQDLLAQLDGESMGSYTDSCGAPNVQRSVAEFITRRDGGVPASPQNIFICGGSQRALALLLEILIPNDGPPYTGVLTPVPTYKTFTMLLEETGTVMVPYQLCEEQGWVLQIDELRRALRDSRGHCSPKVLYVINPGNPTGHVQTMKSIAEVIQFAAEEELFLLADEVYQDTVHGDNSEFISYKRVLFEMGGEFSETVQMASVHSASKGYMGECGLRAGYVELVNIDHTVMPFAEWLIGTKICAPVPGQVALDIMARPPQPGDASYVQYTQEVQAIQETLVHNVRRAQEVLNSLPGMSCQLPEAGIFVFPRLQFHPQVAEHAKKAGVDADLLYSRRLLEDSGVCVSPGCEYGQRDGTHHLRLCVLIPTNTLDEMLTRLTRFHLRFMAEFF</sequence>
<evidence type="ECO:0000313" key="12">
    <source>
        <dbReference type="Proteomes" id="UP000261540"/>
    </source>
</evidence>
<comment type="similarity">
    <text evidence="7">Belongs to the class-I pyridoxal-phosphate-dependent aminotransferase family. Alanine aminotransferase subfamily.</text>
</comment>
<evidence type="ECO:0000259" key="10">
    <source>
        <dbReference type="Pfam" id="PF00155"/>
    </source>
</evidence>
<dbReference type="SUPFAM" id="SSF53383">
    <property type="entry name" value="PLP-dependent transferases"/>
    <property type="match status" value="1"/>
</dbReference>
<dbReference type="InterPro" id="IPR015424">
    <property type="entry name" value="PyrdxlP-dep_Trfase"/>
</dbReference>
<evidence type="ECO:0000256" key="3">
    <source>
        <dbReference type="ARBA" id="ARBA00022576"/>
    </source>
</evidence>
<organism evidence="11 12">
    <name type="scientific">Paramormyrops kingsleyae</name>
    <dbReference type="NCBI Taxonomy" id="1676925"/>
    <lineage>
        <taxon>Eukaryota</taxon>
        <taxon>Metazoa</taxon>
        <taxon>Chordata</taxon>
        <taxon>Craniata</taxon>
        <taxon>Vertebrata</taxon>
        <taxon>Euteleostomi</taxon>
        <taxon>Actinopterygii</taxon>
        <taxon>Neopterygii</taxon>
        <taxon>Teleostei</taxon>
        <taxon>Osteoglossocephala</taxon>
        <taxon>Osteoglossomorpha</taxon>
        <taxon>Osteoglossiformes</taxon>
        <taxon>Mormyridae</taxon>
        <taxon>Paramormyrops</taxon>
    </lineage>
</organism>
<evidence type="ECO:0000256" key="5">
    <source>
        <dbReference type="ARBA" id="ARBA00022898"/>
    </source>
</evidence>
<dbReference type="GO" id="GO:0004021">
    <property type="term" value="F:L-alanine:2-oxoglutarate aminotransferase activity"/>
    <property type="evidence" value="ECO:0007669"/>
    <property type="project" value="UniProtKB-EC"/>
</dbReference>
<dbReference type="CDD" id="cd00609">
    <property type="entry name" value="AAT_like"/>
    <property type="match status" value="1"/>
</dbReference>
<evidence type="ECO:0000313" key="11">
    <source>
        <dbReference type="Ensembl" id="ENSPKIP00000023632.1"/>
    </source>
</evidence>
<keyword evidence="12" id="KW-1185">Reference proteome</keyword>
<protein>
    <recommendedName>
        <fullName evidence="8">alanine transaminase</fullName>
        <ecNumber evidence="8">2.6.1.2</ecNumber>
    </recommendedName>
</protein>
<dbReference type="Proteomes" id="UP000261540">
    <property type="component" value="Unplaced"/>
</dbReference>
<evidence type="ECO:0000256" key="7">
    <source>
        <dbReference type="ARBA" id="ARBA00025785"/>
    </source>
</evidence>
<name>A0A3B3RYV2_9TELE</name>
<evidence type="ECO:0000256" key="6">
    <source>
        <dbReference type="ARBA" id="ARBA00025708"/>
    </source>
</evidence>